<evidence type="ECO:0000313" key="2">
    <source>
        <dbReference type="EMBL" id="BBO81251.1"/>
    </source>
</evidence>
<organism evidence="2 3">
    <name type="scientific">Desulfosarcina ovata subsp. sediminis</name>
    <dbReference type="NCBI Taxonomy" id="885957"/>
    <lineage>
        <taxon>Bacteria</taxon>
        <taxon>Pseudomonadati</taxon>
        <taxon>Thermodesulfobacteriota</taxon>
        <taxon>Desulfobacteria</taxon>
        <taxon>Desulfobacterales</taxon>
        <taxon>Desulfosarcinaceae</taxon>
        <taxon>Desulfosarcina</taxon>
    </lineage>
</organism>
<dbReference type="GO" id="GO:0006313">
    <property type="term" value="P:DNA transposition"/>
    <property type="evidence" value="ECO:0007669"/>
    <property type="project" value="InterPro"/>
</dbReference>
<protein>
    <recommendedName>
        <fullName evidence="1">Transposase IS200-like domain-containing protein</fullName>
    </recommendedName>
</protein>
<accession>A0A5K7ZK26</accession>
<proteinExistence type="predicted"/>
<dbReference type="Gene3D" id="3.30.70.1290">
    <property type="entry name" value="Transposase IS200-like"/>
    <property type="match status" value="1"/>
</dbReference>
<dbReference type="KEGG" id="dov:DSCO28_18170"/>
<dbReference type="InterPro" id="IPR036515">
    <property type="entry name" value="Transposase_17_sf"/>
</dbReference>
<dbReference type="PANTHER" id="PTHR34322:SF2">
    <property type="entry name" value="TRANSPOSASE IS200-LIKE DOMAIN-CONTAINING PROTEIN"/>
    <property type="match status" value="1"/>
</dbReference>
<dbReference type="GO" id="GO:0003677">
    <property type="term" value="F:DNA binding"/>
    <property type="evidence" value="ECO:0007669"/>
    <property type="project" value="InterPro"/>
</dbReference>
<feature type="domain" description="Transposase IS200-like" evidence="1">
    <location>
        <begin position="11"/>
        <end position="160"/>
    </location>
</feature>
<gene>
    <name evidence="2" type="ORF">DSCO28_18170</name>
</gene>
<dbReference type="GO" id="GO:0004803">
    <property type="term" value="F:transposase activity"/>
    <property type="evidence" value="ECO:0007669"/>
    <property type="project" value="InterPro"/>
</dbReference>
<dbReference type="Proteomes" id="UP000425960">
    <property type="component" value="Chromosome"/>
</dbReference>
<evidence type="ECO:0000259" key="1">
    <source>
        <dbReference type="SMART" id="SM01321"/>
    </source>
</evidence>
<dbReference type="AlphaFoldDB" id="A0A5K7ZK26"/>
<reference evidence="2 3" key="1">
    <citation type="submission" date="2019-11" db="EMBL/GenBank/DDBJ databases">
        <title>Comparative genomics of hydrocarbon-degrading Desulfosarcina strains.</title>
        <authorList>
            <person name="Watanabe M."/>
            <person name="Kojima H."/>
            <person name="Fukui M."/>
        </authorList>
    </citation>
    <scope>NUCLEOTIDE SEQUENCE [LARGE SCALE GENOMIC DNA]</scope>
    <source>
        <strain evidence="2 3">28bB2T</strain>
    </source>
</reference>
<dbReference type="PANTHER" id="PTHR34322">
    <property type="entry name" value="TRANSPOSASE, Y1_TNP DOMAIN-CONTAINING"/>
    <property type="match status" value="1"/>
</dbReference>
<dbReference type="EMBL" id="AP021876">
    <property type="protein sequence ID" value="BBO81251.1"/>
    <property type="molecule type" value="Genomic_DNA"/>
</dbReference>
<name>A0A5K7ZK26_9BACT</name>
<dbReference type="SMART" id="SM01321">
    <property type="entry name" value="Y1_Tnp"/>
    <property type="match status" value="1"/>
</dbReference>
<sequence length="311" mass="36704">MPRVSRMIVQNQTAVYHVMSRTALDGFPLEAFEKDYLLDLIKRMAGLFFTEVYGFALMGNHFHLLVKMLPEHEFTDEAVKERLERYYGEKRALAWEGQLPSVRQKLASLSEFMREIKVNFTRFYNKRHGRRGYFWGDRFKSVIVEEGETLINCLAYIDLNPVRAGIVERPEDYRWNSLGYHIQTSNKDGFLSTDFGLKPFNVKSEKERVRLYRKYVYETGAIPTDGKPYTKTIPEKIVTEERKVNFKISRTDRFLYRTRYFTDSGIIGSKEYVSDTYQQFKHLFQSRHEKKPKSVKGLDGVFSLKRLSENL</sequence>
<evidence type="ECO:0000313" key="3">
    <source>
        <dbReference type="Proteomes" id="UP000425960"/>
    </source>
</evidence>
<dbReference type="InterPro" id="IPR002686">
    <property type="entry name" value="Transposase_17"/>
</dbReference>
<dbReference type="SUPFAM" id="SSF143422">
    <property type="entry name" value="Transposase IS200-like"/>
    <property type="match status" value="1"/>
</dbReference>